<dbReference type="RefSeq" id="XP_053020358.1">
    <property type="nucleotide sequence ID" value="XM_053169130.1"/>
</dbReference>
<feature type="region of interest" description="Disordered" evidence="1">
    <location>
        <begin position="1"/>
        <end position="105"/>
    </location>
</feature>
<evidence type="ECO:0000313" key="3">
    <source>
        <dbReference type="Proteomes" id="UP001164743"/>
    </source>
</evidence>
<feature type="compositionally biased region" description="Basic and acidic residues" evidence="1">
    <location>
        <begin position="226"/>
        <end position="237"/>
    </location>
</feature>
<keyword evidence="3" id="KW-1185">Reference proteome</keyword>
<sequence>MYPSLLIHQPIPAPPPPIQTGSTPLEPPATLTVLVDNGVSEPQPRPMYHPQVDNPRPDAAGNYPRPNANAAGNYPRPDANAAGNYPRPDANAPGNYPRPNASGNWPMPGGDGWDLLHDEHQPALAACAPLQSSTHHGAPGGLPLPMMASQGGFQGHPANDHTTGQTAGPRAASGASYQHSLAAGPPMNPTTPTHSYHGRQGASDPGGPGPIRHTPTNPSPSPYRYSRHEPLARHERPSASPEQSRRPTQMASGPLPPTGGAGMSSPPASERPLSAATSWNSSRSENSLALVRPDTLTFIRDNIGTLRANIANTEEFIRVAAPVFNVSQ</sequence>
<feature type="region of interest" description="Disordered" evidence="1">
    <location>
        <begin position="131"/>
        <end position="287"/>
    </location>
</feature>
<evidence type="ECO:0000256" key="1">
    <source>
        <dbReference type="SAM" id="MobiDB-lite"/>
    </source>
</evidence>
<name>A0ABY7CHW4_9BASI</name>
<accession>A0ABY7CHW4</accession>
<dbReference type="GeneID" id="77810025"/>
<protein>
    <submittedName>
        <fullName evidence="2">Uncharacterized protein</fullName>
    </submittedName>
</protein>
<proteinExistence type="predicted"/>
<gene>
    <name evidence="2" type="ORF">PtA15_5A376</name>
</gene>
<feature type="compositionally biased region" description="Polar residues" evidence="1">
    <location>
        <begin position="275"/>
        <end position="287"/>
    </location>
</feature>
<evidence type="ECO:0000313" key="2">
    <source>
        <dbReference type="EMBL" id="WAQ84803.1"/>
    </source>
</evidence>
<dbReference type="EMBL" id="CP110425">
    <property type="protein sequence ID" value="WAQ84803.1"/>
    <property type="molecule type" value="Genomic_DNA"/>
</dbReference>
<organism evidence="2 3">
    <name type="scientific">Puccinia triticina</name>
    <dbReference type="NCBI Taxonomy" id="208348"/>
    <lineage>
        <taxon>Eukaryota</taxon>
        <taxon>Fungi</taxon>
        <taxon>Dikarya</taxon>
        <taxon>Basidiomycota</taxon>
        <taxon>Pucciniomycotina</taxon>
        <taxon>Pucciniomycetes</taxon>
        <taxon>Pucciniales</taxon>
        <taxon>Pucciniaceae</taxon>
        <taxon>Puccinia</taxon>
    </lineage>
</organism>
<feature type="compositionally biased region" description="Polar residues" evidence="1">
    <location>
        <begin position="240"/>
        <end position="251"/>
    </location>
</feature>
<reference evidence="2" key="1">
    <citation type="submission" date="2022-10" db="EMBL/GenBank/DDBJ databases">
        <title>Puccinia triticina Genome sequencing and assembly.</title>
        <authorList>
            <person name="Li C."/>
        </authorList>
    </citation>
    <scope>NUCLEOTIDE SEQUENCE</scope>
    <source>
        <strain evidence="2">Pt15</strain>
    </source>
</reference>
<dbReference type="Proteomes" id="UP001164743">
    <property type="component" value="Chromosome 5A"/>
</dbReference>